<dbReference type="Proteomes" id="UP000251281">
    <property type="component" value="Unassembled WGS sequence"/>
</dbReference>
<dbReference type="EMBL" id="QVES01000004">
    <property type="protein sequence ID" value="RGB88135.1"/>
    <property type="molecule type" value="Genomic_DNA"/>
</dbReference>
<dbReference type="Proteomes" id="UP000260733">
    <property type="component" value="Unassembled WGS sequence"/>
</dbReference>
<dbReference type="Proteomes" id="UP000260782">
    <property type="component" value="Unassembled WGS sequence"/>
</dbReference>
<reference evidence="3" key="3">
    <citation type="submission" date="2017-07" db="EMBL/GenBank/DDBJ databases">
        <authorList>
            <person name="Sun Z.S."/>
            <person name="Albrecht U."/>
            <person name="Echele G."/>
            <person name="Lee C.C."/>
        </authorList>
    </citation>
    <scope>NUCLEOTIDE SEQUENCE</scope>
    <source>
        <strain evidence="3">CNCM I 4546</strain>
        <strain evidence="4">CNCM I 4573</strain>
        <strain evidence="5">CNCM I 4644</strain>
    </source>
</reference>
<reference evidence="1 10" key="1">
    <citation type="submission" date="2015-09" db="EMBL/GenBank/DDBJ databases">
        <authorList>
            <consortium name="Pathogen Informatics"/>
        </authorList>
    </citation>
    <scope>NUCLEOTIDE SEQUENCE [LARGE SCALE GENOMIC DNA]</scope>
    <source>
        <strain evidence="1 10">2789STDY5834970</strain>
    </source>
</reference>
<dbReference type="EMBL" id="WKQM01000022">
    <property type="protein sequence ID" value="MSC52317.1"/>
    <property type="molecule type" value="Genomic_DNA"/>
</dbReference>
<dbReference type="EMBL" id="QVEW01000004">
    <property type="protein sequence ID" value="RGB99343.1"/>
    <property type="molecule type" value="Genomic_DNA"/>
</dbReference>
<protein>
    <submittedName>
        <fullName evidence="2">DUF4866 domain-containing protein</fullName>
    </submittedName>
</protein>
<reference evidence="2 18" key="6">
    <citation type="journal article" date="2019" name="Nat. Med.">
        <title>A library of human gut bacterial isolates paired with longitudinal multiomics data enables mechanistic microbiome research.</title>
        <authorList>
            <person name="Poyet M."/>
            <person name="Groussin M."/>
            <person name="Gibbons S.M."/>
            <person name="Avila-Pacheco J."/>
            <person name="Jiang X."/>
            <person name="Kearney S.M."/>
            <person name="Perrotta A.R."/>
            <person name="Berdy B."/>
            <person name="Zhao S."/>
            <person name="Lieberman T.D."/>
            <person name="Swanson P.K."/>
            <person name="Smith M."/>
            <person name="Roesemann S."/>
            <person name="Alexander J.E."/>
            <person name="Rich S.A."/>
            <person name="Livny J."/>
            <person name="Vlamakis H."/>
            <person name="Clish C."/>
            <person name="Bullock K."/>
            <person name="Deik A."/>
            <person name="Scott J."/>
            <person name="Pierce K.A."/>
            <person name="Xavier R.J."/>
            <person name="Alm E.J."/>
        </authorList>
    </citation>
    <scope>NUCLEOTIDE SEQUENCE [LARGE SCALE GENOMIC DNA]</scope>
    <source>
        <strain evidence="2 18">BIOML-B1</strain>
    </source>
</reference>
<dbReference type="Proteomes" id="UP000220480">
    <property type="component" value="Unassembled WGS sequence"/>
</dbReference>
<accession>A0A173SR17</accession>
<name>A0A173SR17_9FIRM</name>
<evidence type="ECO:0000313" key="1">
    <source>
        <dbReference type="EMBL" id="CUM92892.1"/>
    </source>
</evidence>
<gene>
    <name evidence="6" type="ORF">C4N24_14800</name>
    <name evidence="3" type="ORF">CGS55_12335</name>
    <name evidence="4" type="ORF">CGS56_12505</name>
    <name evidence="5" type="ORF">CGS59_10095</name>
    <name evidence="9" type="ORF">DW855_11075</name>
    <name evidence="8" type="ORF">DWZ04_05615</name>
    <name evidence="7" type="ORF">DWZ25_06040</name>
    <name evidence="1" type="ORF">ERS852582_01179</name>
    <name evidence="2" type="ORF">GKE10_10465</name>
</gene>
<dbReference type="EMBL" id="NMTV01000068">
    <property type="protein sequence ID" value="PDX71548.1"/>
    <property type="molecule type" value="Genomic_DNA"/>
</dbReference>
<dbReference type="EMBL" id="PRLD01000041">
    <property type="protein sequence ID" value="RAW53860.1"/>
    <property type="molecule type" value="Genomic_DNA"/>
</dbReference>
<evidence type="ECO:0000313" key="18">
    <source>
        <dbReference type="Proteomes" id="UP000462091"/>
    </source>
</evidence>
<evidence type="ECO:0000313" key="9">
    <source>
        <dbReference type="EMBL" id="RGC16880.1"/>
    </source>
</evidence>
<reference evidence="6 14" key="4">
    <citation type="submission" date="2018-02" db="EMBL/GenBank/DDBJ databases">
        <title>Complete genome sequencing of Faecalibacterium prausnitzii strains isolated from the human gut.</title>
        <authorList>
            <person name="Fitzgerald B.C."/>
            <person name="Shkoporov A.N."/>
            <person name="Ross P.R."/>
            <person name="Hill C."/>
        </authorList>
    </citation>
    <scope>NUCLEOTIDE SEQUENCE [LARGE SCALE GENOMIC DNA]</scope>
    <source>
        <strain evidence="6 14">APC923/51-1</strain>
    </source>
</reference>
<dbReference type="InterPro" id="IPR032357">
    <property type="entry name" value="DUF4866"/>
</dbReference>
<dbReference type="EMBL" id="QVFB01000018">
    <property type="protein sequence ID" value="RGC16880.1"/>
    <property type="molecule type" value="Genomic_DNA"/>
</dbReference>
<evidence type="ECO:0000313" key="5">
    <source>
        <dbReference type="EMBL" id="PDX83240.1"/>
    </source>
</evidence>
<evidence type="ECO:0000313" key="8">
    <source>
        <dbReference type="EMBL" id="RGB99343.1"/>
    </source>
</evidence>
<evidence type="ECO:0000313" key="14">
    <source>
        <dbReference type="Proteomes" id="UP000251281"/>
    </source>
</evidence>
<evidence type="ECO:0000313" key="17">
    <source>
        <dbReference type="Proteomes" id="UP000260783"/>
    </source>
</evidence>
<evidence type="ECO:0000313" key="11">
    <source>
        <dbReference type="Proteomes" id="UP000219901"/>
    </source>
</evidence>
<evidence type="ECO:0000313" key="12">
    <source>
        <dbReference type="Proteomes" id="UP000220157"/>
    </source>
</evidence>
<evidence type="ECO:0000313" key="3">
    <source>
        <dbReference type="EMBL" id="PDX71548.1"/>
    </source>
</evidence>
<evidence type="ECO:0000313" key="7">
    <source>
        <dbReference type="EMBL" id="RGB88135.1"/>
    </source>
</evidence>
<dbReference type="AlphaFoldDB" id="A0A173SR17"/>
<evidence type="ECO:0000313" key="2">
    <source>
        <dbReference type="EMBL" id="MSC52317.1"/>
    </source>
</evidence>
<dbReference type="Proteomes" id="UP000095649">
    <property type="component" value="Unassembled WGS sequence"/>
</dbReference>
<evidence type="ECO:0000313" key="6">
    <source>
        <dbReference type="EMBL" id="RAW53860.1"/>
    </source>
</evidence>
<organism evidence="1 10">
    <name type="scientific">Faecalibacterium prausnitzii</name>
    <dbReference type="NCBI Taxonomy" id="853"/>
    <lineage>
        <taxon>Bacteria</taxon>
        <taxon>Bacillati</taxon>
        <taxon>Bacillota</taxon>
        <taxon>Clostridia</taxon>
        <taxon>Eubacteriales</taxon>
        <taxon>Oscillospiraceae</taxon>
        <taxon>Faecalibacterium</taxon>
    </lineage>
</organism>
<dbReference type="Proteomes" id="UP000462091">
    <property type="component" value="Unassembled WGS sequence"/>
</dbReference>
<dbReference type="EMBL" id="CYXN01000006">
    <property type="protein sequence ID" value="CUM92892.1"/>
    <property type="molecule type" value="Genomic_DNA"/>
</dbReference>
<dbReference type="RefSeq" id="WP_005920139.1">
    <property type="nucleotide sequence ID" value="NZ_CABKNH010000024.1"/>
</dbReference>
<evidence type="ECO:0000313" key="16">
    <source>
        <dbReference type="Proteomes" id="UP000260782"/>
    </source>
</evidence>
<dbReference type="EMBL" id="NMTW01000047">
    <property type="protein sequence ID" value="PDX74707.1"/>
    <property type="molecule type" value="Genomic_DNA"/>
</dbReference>
<dbReference type="Proteomes" id="UP000220157">
    <property type="component" value="Unassembled WGS sequence"/>
</dbReference>
<reference evidence="11 12" key="2">
    <citation type="journal article" date="2017" name="Front. Microbiol.">
        <title>New Insights into the Diversity of the Genus Faecalibacterium.</title>
        <authorList>
            <person name="Benevides L."/>
            <person name="Burman S."/>
            <person name="Martin R."/>
            <person name="Robert V."/>
            <person name="Thomas M."/>
            <person name="Miquel S."/>
            <person name="Chain F."/>
            <person name="Sokol H."/>
            <person name="Bermudez-Humaran L.G."/>
            <person name="Morrison M."/>
            <person name="Langella P."/>
            <person name="Azevedo V.A."/>
            <person name="Chatel J.M."/>
            <person name="Soares S."/>
        </authorList>
    </citation>
    <scope>NUCLEOTIDE SEQUENCE [LARGE SCALE GENOMIC DNA]</scope>
    <source>
        <strain evidence="3 11">CNCM I 4546</strain>
        <strain evidence="4 12">CNCM I 4573</strain>
        <strain evidence="5 13">CNCM I 4644</strain>
    </source>
</reference>
<evidence type="ECO:0000313" key="10">
    <source>
        <dbReference type="Proteomes" id="UP000095649"/>
    </source>
</evidence>
<dbReference type="Proteomes" id="UP000260783">
    <property type="component" value="Unassembled WGS sequence"/>
</dbReference>
<evidence type="ECO:0000313" key="15">
    <source>
        <dbReference type="Proteomes" id="UP000260733"/>
    </source>
</evidence>
<evidence type="ECO:0000313" key="4">
    <source>
        <dbReference type="EMBL" id="PDX74707.1"/>
    </source>
</evidence>
<sequence length="250" mass="28477">MATIFSREEKAEALFGEILKNPEACRRLMDTFNDSLDMADVLDAPTVSAQQFAAALFNAYENKDLSAFLMAICQHSMFDLLRNAALIPFKFNADGQPNPVILTDDAGVLLPNNKFAVSSKVYDRFIRVFQKQEKVKMYLASGYCKYHGYDEGSMDVVEYHYNQHLGLLLIYELPDTVKQKVTEAEAYSTVWDIQMKLQHALPRSVVYYGQDTLKDGGTRYDELGVFLPLEHFADRLERHVETATKIVYGE</sequence>
<dbReference type="Proteomes" id="UP000219901">
    <property type="component" value="Unassembled WGS sequence"/>
</dbReference>
<dbReference type="EMBL" id="NMTZ01000026">
    <property type="protein sequence ID" value="PDX83240.1"/>
    <property type="molecule type" value="Genomic_DNA"/>
</dbReference>
<proteinExistence type="predicted"/>
<dbReference type="GeneID" id="75066839"/>
<reference evidence="15 16" key="5">
    <citation type="submission" date="2018-08" db="EMBL/GenBank/DDBJ databases">
        <title>A genome reference for cultivated species of the human gut microbiota.</title>
        <authorList>
            <person name="Zou Y."/>
            <person name="Xue W."/>
            <person name="Luo G."/>
        </authorList>
    </citation>
    <scope>NUCLEOTIDE SEQUENCE [LARGE SCALE GENOMIC DNA]</scope>
    <source>
        <strain evidence="8 17">AF29-11BH</strain>
        <strain evidence="7 16">AF31-14AC</strain>
        <strain evidence="9 15">AM37-13AC</strain>
    </source>
</reference>
<evidence type="ECO:0000313" key="13">
    <source>
        <dbReference type="Proteomes" id="UP000220480"/>
    </source>
</evidence>
<dbReference type="Pfam" id="PF16160">
    <property type="entry name" value="DUF4866"/>
    <property type="match status" value="1"/>
</dbReference>
<dbReference type="OrthoDB" id="1970909at2"/>